<feature type="transmembrane region" description="Helical" evidence="1">
    <location>
        <begin position="131"/>
        <end position="157"/>
    </location>
</feature>
<dbReference type="EMBL" id="JACCFM010000001">
    <property type="protein sequence ID" value="NYJ18346.1"/>
    <property type="molecule type" value="Genomic_DNA"/>
</dbReference>
<dbReference type="RefSeq" id="WP_179577268.1">
    <property type="nucleotide sequence ID" value="NZ_JACCFM010000001.1"/>
</dbReference>
<feature type="transmembrane region" description="Helical" evidence="1">
    <location>
        <begin position="12"/>
        <end position="36"/>
    </location>
</feature>
<accession>A0A7Z0EBC9</accession>
<sequence length="160" mass="16292">MKSDARPPGSRPFTLVGSVAVVAGGLLAAITAPLSLDHGSWAAAYLVLVVGVAQIALGRAQAALVPRAPSRATVAVQVVAWNGGSAAVLAGTFLGLPLVVDTGGVLLVVTLVLAIRALGPRAHRSQRTAVVWARASYLVFLALVLVSIPIGLTLAHLRSR</sequence>
<feature type="transmembrane region" description="Helical" evidence="1">
    <location>
        <begin position="72"/>
        <end position="96"/>
    </location>
</feature>
<dbReference type="Proteomes" id="UP000537260">
    <property type="component" value="Unassembled WGS sequence"/>
</dbReference>
<keyword evidence="3" id="KW-1185">Reference proteome</keyword>
<dbReference type="AlphaFoldDB" id="A0A7Z0EBC9"/>
<gene>
    <name evidence="2" type="ORF">HNR05_000137</name>
</gene>
<evidence type="ECO:0000313" key="3">
    <source>
        <dbReference type="Proteomes" id="UP000537260"/>
    </source>
</evidence>
<keyword evidence="1" id="KW-1133">Transmembrane helix</keyword>
<evidence type="ECO:0000256" key="1">
    <source>
        <dbReference type="SAM" id="Phobius"/>
    </source>
</evidence>
<organism evidence="2 3">
    <name type="scientific">Glaciibacter psychrotolerans</name>
    <dbReference type="NCBI Taxonomy" id="670054"/>
    <lineage>
        <taxon>Bacteria</taxon>
        <taxon>Bacillati</taxon>
        <taxon>Actinomycetota</taxon>
        <taxon>Actinomycetes</taxon>
        <taxon>Micrococcales</taxon>
        <taxon>Microbacteriaceae</taxon>
        <taxon>Glaciibacter</taxon>
    </lineage>
</organism>
<evidence type="ECO:0000313" key="2">
    <source>
        <dbReference type="EMBL" id="NYJ18346.1"/>
    </source>
</evidence>
<name>A0A7Z0EBC9_9MICO</name>
<protein>
    <submittedName>
        <fullName evidence="2">Uncharacterized protein</fullName>
    </submittedName>
</protein>
<comment type="caution">
    <text evidence="2">The sequence shown here is derived from an EMBL/GenBank/DDBJ whole genome shotgun (WGS) entry which is preliminary data.</text>
</comment>
<feature type="transmembrane region" description="Helical" evidence="1">
    <location>
        <begin position="102"/>
        <end position="119"/>
    </location>
</feature>
<keyword evidence="1" id="KW-0472">Membrane</keyword>
<keyword evidence="1" id="KW-0812">Transmembrane</keyword>
<feature type="transmembrane region" description="Helical" evidence="1">
    <location>
        <begin position="42"/>
        <end position="60"/>
    </location>
</feature>
<reference evidence="2 3" key="1">
    <citation type="submission" date="2020-07" db="EMBL/GenBank/DDBJ databases">
        <title>Sequencing the genomes of 1000 actinobacteria strains.</title>
        <authorList>
            <person name="Klenk H.-P."/>
        </authorList>
    </citation>
    <scope>NUCLEOTIDE SEQUENCE [LARGE SCALE GENOMIC DNA]</scope>
    <source>
        <strain evidence="2 3">LI1</strain>
    </source>
</reference>
<proteinExistence type="predicted"/>